<accession>A0A0F8TZR3</accession>
<feature type="compositionally biased region" description="Polar residues" evidence="1">
    <location>
        <begin position="358"/>
        <end position="368"/>
    </location>
</feature>
<dbReference type="InterPro" id="IPR032675">
    <property type="entry name" value="LRR_dom_sf"/>
</dbReference>
<protein>
    <submittedName>
        <fullName evidence="2">Uncharacterized protein</fullName>
    </submittedName>
</protein>
<dbReference type="EMBL" id="JZBS01003961">
    <property type="protein sequence ID" value="KKK12803.1"/>
    <property type="molecule type" value="Genomic_DNA"/>
</dbReference>
<dbReference type="Gene3D" id="3.80.10.10">
    <property type="entry name" value="Ribonuclease Inhibitor"/>
    <property type="match status" value="1"/>
</dbReference>
<sequence length="384" mass="42511">MSSARQIHLPTEIVFQVMIFVAADEFARQTTLHACCLVSRQWYSAAIALLYEKPHLNSGASFRSFTATISPPIGVRKSKWNLGAFLRKLDLSSLVHHSSPSLTARLLGRVKENLEVLIAPRVSFSSNSLPALSKCLKLRHLDLSLVGDSMPFPLLKRAVSRLDNLTALRLPQSTSISDSESFSIPWPPSLRRLQFSGRFSPLVMPTFPWPPSLTTLTLKNCADLSETTLSTLISSPDLARTLKRLTVSGFNRHLSSESINAILVFLPDLSFLSIPGDLVESTFLDLLYHVGSGALEVLEFGYPSFDAALYFTHAELLRLLRRHGAVPNLRAVGFSEVFCTEDRMVDDDEIDEILTRRAQSGPSVQTSPDAHRSVSDVDPGVYYV</sequence>
<name>A0A0F8TZR3_9EURO</name>
<comment type="caution">
    <text evidence="2">The sequence shown here is derived from an EMBL/GenBank/DDBJ whole genome shotgun (WGS) entry which is preliminary data.</text>
</comment>
<proteinExistence type="predicted"/>
<keyword evidence="3" id="KW-1185">Reference proteome</keyword>
<evidence type="ECO:0000256" key="1">
    <source>
        <dbReference type="SAM" id="MobiDB-lite"/>
    </source>
</evidence>
<dbReference type="SUPFAM" id="SSF52047">
    <property type="entry name" value="RNI-like"/>
    <property type="match status" value="1"/>
</dbReference>
<dbReference type="Proteomes" id="UP000034291">
    <property type="component" value="Unassembled WGS sequence"/>
</dbReference>
<dbReference type="OrthoDB" id="2125396at2759"/>
<feature type="region of interest" description="Disordered" evidence="1">
    <location>
        <begin position="358"/>
        <end position="384"/>
    </location>
</feature>
<evidence type="ECO:0000313" key="2">
    <source>
        <dbReference type="EMBL" id="KKK12803.1"/>
    </source>
</evidence>
<organism evidence="2 3">
    <name type="scientific">Aspergillus rambellii</name>
    <dbReference type="NCBI Taxonomy" id="308745"/>
    <lineage>
        <taxon>Eukaryota</taxon>
        <taxon>Fungi</taxon>
        <taxon>Dikarya</taxon>
        <taxon>Ascomycota</taxon>
        <taxon>Pezizomycotina</taxon>
        <taxon>Eurotiomycetes</taxon>
        <taxon>Eurotiomycetidae</taxon>
        <taxon>Eurotiales</taxon>
        <taxon>Aspergillaceae</taxon>
        <taxon>Aspergillus</taxon>
        <taxon>Aspergillus subgen. Nidulantes</taxon>
    </lineage>
</organism>
<dbReference type="AlphaFoldDB" id="A0A0F8TZR3"/>
<gene>
    <name evidence="2" type="ORF">ARAM_004729</name>
</gene>
<evidence type="ECO:0000313" key="3">
    <source>
        <dbReference type="Proteomes" id="UP000034291"/>
    </source>
</evidence>
<reference evidence="2 3" key="1">
    <citation type="submission" date="2015-02" db="EMBL/GenBank/DDBJ databases">
        <title>Draft Genome Sequences of Two Closely-Related Aflatoxigenic Aspergillus Species Obtained from the Cote d'Ivoire.</title>
        <authorList>
            <person name="Moore G.G."/>
            <person name="Beltz S.B."/>
            <person name="Mack B.M."/>
        </authorList>
    </citation>
    <scope>NUCLEOTIDE SEQUENCE [LARGE SCALE GENOMIC DNA]</scope>
    <source>
        <strain evidence="2 3">SRRC1468</strain>
    </source>
</reference>
<dbReference type="STRING" id="308745.A0A0F8TZR3"/>